<gene>
    <name evidence="2" type="ORF">BMON_0085</name>
</gene>
<dbReference type="EMBL" id="JGZE01000001">
    <property type="protein sequence ID" value="KFI80217.1"/>
    <property type="molecule type" value="Genomic_DNA"/>
</dbReference>
<sequence>MTTTIMNTISTNTILTNIRITSADITNADSPLRTRALIGGSTTLLVALLCCLALAIVCVTTAILASRIGRRPHPAQPAGAHSGSRAQGPWRARVDDILRRYHDGSLDRDAAFTALAKVARDYASHVSGTPMTSHTLADIGNAPRNPGNRHGLDLFRQTIAALYPPEFADTQADAAAREASVDQAGEWVLRLVQRWRR</sequence>
<dbReference type="RefSeq" id="WP_051917679.1">
    <property type="nucleotide sequence ID" value="NZ_JDUO01000003.1"/>
</dbReference>
<evidence type="ECO:0000256" key="1">
    <source>
        <dbReference type="SAM" id="Phobius"/>
    </source>
</evidence>
<evidence type="ECO:0000313" key="3">
    <source>
        <dbReference type="Proteomes" id="UP000029082"/>
    </source>
</evidence>
<dbReference type="GeneID" id="93094127"/>
<evidence type="ECO:0000313" key="2">
    <source>
        <dbReference type="EMBL" id="KFI80217.1"/>
    </source>
</evidence>
<feature type="transmembrane region" description="Helical" evidence="1">
    <location>
        <begin position="44"/>
        <end position="65"/>
    </location>
</feature>
<keyword evidence="1" id="KW-1133">Transmembrane helix</keyword>
<proteinExistence type="predicted"/>
<reference evidence="2 3" key="1">
    <citation type="submission" date="2014-03" db="EMBL/GenBank/DDBJ databases">
        <title>Genomics of Bifidobacteria.</title>
        <authorList>
            <person name="Ventura M."/>
            <person name="Milani C."/>
            <person name="Lugli G.A."/>
        </authorList>
    </citation>
    <scope>NUCLEOTIDE SEQUENCE [LARGE SCALE GENOMIC DNA]</scope>
    <source>
        <strain evidence="2 3">DSM 21395</strain>
    </source>
</reference>
<dbReference type="AlphaFoldDB" id="A0A087CAB7"/>
<keyword evidence="3" id="KW-1185">Reference proteome</keyword>
<keyword evidence="1" id="KW-0812">Transmembrane</keyword>
<protein>
    <submittedName>
        <fullName evidence="2">Uncharacterized protein</fullName>
    </submittedName>
</protein>
<organism evidence="2 3">
    <name type="scientific">Bifidobacterium mongoliense DSM 21395</name>
    <dbReference type="NCBI Taxonomy" id="1437603"/>
    <lineage>
        <taxon>Bacteria</taxon>
        <taxon>Bacillati</taxon>
        <taxon>Actinomycetota</taxon>
        <taxon>Actinomycetes</taxon>
        <taxon>Bifidobacteriales</taxon>
        <taxon>Bifidobacteriaceae</taxon>
        <taxon>Bifidobacterium</taxon>
    </lineage>
</organism>
<keyword evidence="1" id="KW-0472">Membrane</keyword>
<accession>A0A087CAB7</accession>
<dbReference type="STRING" id="1437603.GCA_000771525_00997"/>
<dbReference type="Proteomes" id="UP000029082">
    <property type="component" value="Unassembled WGS sequence"/>
</dbReference>
<name>A0A087CAB7_9BIFI</name>
<dbReference type="OrthoDB" id="3240329at2"/>
<dbReference type="eggNOG" id="ENOG5031KGE">
    <property type="taxonomic scope" value="Bacteria"/>
</dbReference>
<comment type="caution">
    <text evidence="2">The sequence shown here is derived from an EMBL/GenBank/DDBJ whole genome shotgun (WGS) entry which is preliminary data.</text>
</comment>